<dbReference type="PANTHER" id="PTHR12053:SF3">
    <property type="entry name" value="CARBOXYPEPTIDASE Q"/>
    <property type="match status" value="1"/>
</dbReference>
<keyword evidence="18" id="KW-0458">Lysosome</keyword>
<dbReference type="GO" id="GO:0070573">
    <property type="term" value="F:metallodipeptidase activity"/>
    <property type="evidence" value="ECO:0007669"/>
    <property type="project" value="InterPro"/>
</dbReference>
<keyword evidence="16" id="KW-0865">Zymogen</keyword>
<keyword evidence="15" id="KW-0482">Metalloprotease</keyword>
<dbReference type="PATRIC" id="fig|1237149.3.peg.1741"/>
<evidence type="ECO:0000259" key="21">
    <source>
        <dbReference type="Pfam" id="PF04389"/>
    </source>
</evidence>
<dbReference type="GO" id="GO:0005576">
    <property type="term" value="C:extracellular region"/>
    <property type="evidence" value="ECO:0007669"/>
    <property type="project" value="UniProtKB-SubCell"/>
</dbReference>
<reference evidence="22 23" key="1">
    <citation type="submission" date="2012-12" db="EMBL/GenBank/DDBJ databases">
        <title>Genome assembly of Fulvivirga imtechensis AK7.</title>
        <authorList>
            <person name="Nupur N."/>
            <person name="Khatri I."/>
            <person name="Kumar R."/>
            <person name="Subramanian S."/>
            <person name="Pinnaka A."/>
        </authorList>
    </citation>
    <scope>NUCLEOTIDE SEQUENCE [LARGE SCALE GENOMIC DNA]</scope>
    <source>
        <strain evidence="22 23">AK7</strain>
    </source>
</reference>
<dbReference type="GO" id="GO:0006508">
    <property type="term" value="P:proteolysis"/>
    <property type="evidence" value="ECO:0007669"/>
    <property type="project" value="UniProtKB-KW"/>
</dbReference>
<evidence type="ECO:0000256" key="7">
    <source>
        <dbReference type="ARBA" id="ARBA00022645"/>
    </source>
</evidence>
<keyword evidence="9" id="KW-0479">Metal-binding</keyword>
<evidence type="ECO:0000256" key="11">
    <source>
        <dbReference type="ARBA" id="ARBA00022801"/>
    </source>
</evidence>
<dbReference type="OrthoDB" id="9769665at2"/>
<sequence length="462" mass="50248">MKIKTLLFLYLAATLPNYTFSQSEDEAMLRKTFNEALTNGQSYQMLDYLSNNIGARLSGSPEAAAAVEWSRQQMMRLGFDTVYLQEVMVPHWVRGKKEVARIVNAKSGTIDLKVCALGNSVGTGPDGLAASVVEVKNFDELKNLGRKNVEGKIVFYNRPMDPTLINTFGAYGGAVDQRVNGPSEAARLGAKGVIVRSMASNNDDIPHTGTLVYDESAGRIPAIAVSTNDANLLSRLLKDDANLKVYMETHCEMLPDVLSYNVIGEMKGNRYPNEYIVVGGHLDSWDVGDGSHDDGAGCVQSIEAIRILMTLGYKPQRTLRAVMFMNEENGLRGGLKYAAQATANKETHIAAIESDRGGFTPKGFTISGSEKAKSALMSWKPLFAPYDIYDFGKPGGGADIGPLGESGTALIGFLPDSQRYFTLHHTDADTFETVDKRELEMGAGSMAALVYLIDKYGMDGKN</sequence>
<keyword evidence="6" id="KW-0964">Secreted</keyword>
<dbReference type="Pfam" id="PF04389">
    <property type="entry name" value="Peptidase_M28"/>
    <property type="match status" value="1"/>
</dbReference>
<evidence type="ECO:0000256" key="13">
    <source>
        <dbReference type="ARBA" id="ARBA00022833"/>
    </source>
</evidence>
<evidence type="ECO:0000313" key="22">
    <source>
        <dbReference type="EMBL" id="ELR72233.1"/>
    </source>
</evidence>
<evidence type="ECO:0000256" key="2">
    <source>
        <dbReference type="ARBA" id="ARBA00004371"/>
    </source>
</evidence>
<keyword evidence="22" id="KW-0031">Aminopeptidase</keyword>
<organism evidence="22 23">
    <name type="scientific">Fulvivirga imtechensis AK7</name>
    <dbReference type="NCBI Taxonomy" id="1237149"/>
    <lineage>
        <taxon>Bacteria</taxon>
        <taxon>Pseudomonadati</taxon>
        <taxon>Bacteroidota</taxon>
        <taxon>Cytophagia</taxon>
        <taxon>Cytophagales</taxon>
        <taxon>Fulvivirgaceae</taxon>
        <taxon>Fulvivirga</taxon>
    </lineage>
</organism>
<evidence type="ECO:0000256" key="17">
    <source>
        <dbReference type="ARBA" id="ARBA00023180"/>
    </source>
</evidence>
<dbReference type="GO" id="GO:0004177">
    <property type="term" value="F:aminopeptidase activity"/>
    <property type="evidence" value="ECO:0007669"/>
    <property type="project" value="UniProtKB-KW"/>
</dbReference>
<comment type="caution">
    <text evidence="22">The sequence shown here is derived from an EMBL/GenBank/DDBJ whole genome shotgun (WGS) entry which is preliminary data.</text>
</comment>
<evidence type="ECO:0000256" key="6">
    <source>
        <dbReference type="ARBA" id="ARBA00022525"/>
    </source>
</evidence>
<keyword evidence="7" id="KW-0121">Carboxypeptidase</keyword>
<proteinExistence type="predicted"/>
<name>L8JVN3_9BACT</name>
<keyword evidence="23" id="KW-1185">Reference proteome</keyword>
<dbReference type="eggNOG" id="COG2234">
    <property type="taxonomic scope" value="Bacteria"/>
</dbReference>
<evidence type="ECO:0000256" key="12">
    <source>
        <dbReference type="ARBA" id="ARBA00022824"/>
    </source>
</evidence>
<dbReference type="GO" id="GO:0005764">
    <property type="term" value="C:lysosome"/>
    <property type="evidence" value="ECO:0007669"/>
    <property type="project" value="UniProtKB-SubCell"/>
</dbReference>
<dbReference type="Gene3D" id="3.40.630.10">
    <property type="entry name" value="Zn peptidases"/>
    <property type="match status" value="1"/>
</dbReference>
<evidence type="ECO:0000256" key="14">
    <source>
        <dbReference type="ARBA" id="ARBA00023034"/>
    </source>
</evidence>
<dbReference type="EMBL" id="AMZN01000026">
    <property type="protein sequence ID" value="ELR72233.1"/>
    <property type="molecule type" value="Genomic_DNA"/>
</dbReference>
<dbReference type="PANTHER" id="PTHR12053">
    <property type="entry name" value="PROTEASE FAMILY M28 PLASMA GLUTAMATE CARBOXYPEPTIDASE-RELATED"/>
    <property type="match status" value="1"/>
</dbReference>
<dbReference type="Proteomes" id="UP000011135">
    <property type="component" value="Unassembled WGS sequence"/>
</dbReference>
<keyword evidence="14" id="KW-0333">Golgi apparatus</keyword>
<evidence type="ECO:0000256" key="20">
    <source>
        <dbReference type="ARBA" id="ARBA00033328"/>
    </source>
</evidence>
<evidence type="ECO:0000256" key="8">
    <source>
        <dbReference type="ARBA" id="ARBA00022670"/>
    </source>
</evidence>
<comment type="subunit">
    <text evidence="19">Homodimer. The monomeric form is inactive while the homodimer is active.</text>
</comment>
<evidence type="ECO:0000256" key="18">
    <source>
        <dbReference type="ARBA" id="ARBA00023228"/>
    </source>
</evidence>
<evidence type="ECO:0000256" key="4">
    <source>
        <dbReference type="ARBA" id="ARBA00004613"/>
    </source>
</evidence>
<dbReference type="GO" id="GO:0004180">
    <property type="term" value="F:carboxypeptidase activity"/>
    <property type="evidence" value="ECO:0007669"/>
    <property type="project" value="UniProtKB-KW"/>
</dbReference>
<evidence type="ECO:0000256" key="10">
    <source>
        <dbReference type="ARBA" id="ARBA00022729"/>
    </source>
</evidence>
<accession>L8JVN3</accession>
<dbReference type="AlphaFoldDB" id="L8JVN3"/>
<evidence type="ECO:0000256" key="9">
    <source>
        <dbReference type="ARBA" id="ARBA00022723"/>
    </source>
</evidence>
<evidence type="ECO:0000256" key="19">
    <source>
        <dbReference type="ARBA" id="ARBA00025833"/>
    </source>
</evidence>
<dbReference type="GO" id="GO:0046872">
    <property type="term" value="F:metal ion binding"/>
    <property type="evidence" value="ECO:0007669"/>
    <property type="project" value="UniProtKB-KW"/>
</dbReference>
<evidence type="ECO:0000256" key="16">
    <source>
        <dbReference type="ARBA" id="ARBA00023145"/>
    </source>
</evidence>
<keyword evidence="12" id="KW-0256">Endoplasmic reticulum</keyword>
<keyword evidence="10" id="KW-0732">Signal</keyword>
<keyword evidence="13" id="KW-0862">Zinc</keyword>
<dbReference type="SUPFAM" id="SSF53187">
    <property type="entry name" value="Zn-dependent exopeptidases"/>
    <property type="match status" value="1"/>
</dbReference>
<keyword evidence="11" id="KW-0378">Hydrolase</keyword>
<dbReference type="Gene3D" id="3.50.30.30">
    <property type="match status" value="1"/>
</dbReference>
<feature type="domain" description="Peptidase M28" evidence="21">
    <location>
        <begin position="261"/>
        <end position="441"/>
    </location>
</feature>
<evidence type="ECO:0000313" key="23">
    <source>
        <dbReference type="Proteomes" id="UP000011135"/>
    </source>
</evidence>
<keyword evidence="8" id="KW-0645">Protease</keyword>
<keyword evidence="17" id="KW-0325">Glycoprotein</keyword>
<dbReference type="STRING" id="1237149.C900_01787"/>
<evidence type="ECO:0000256" key="1">
    <source>
        <dbReference type="ARBA" id="ARBA00004240"/>
    </source>
</evidence>
<dbReference type="InterPro" id="IPR039866">
    <property type="entry name" value="CPQ"/>
</dbReference>
<evidence type="ECO:0000256" key="3">
    <source>
        <dbReference type="ARBA" id="ARBA00004555"/>
    </source>
</evidence>
<comment type="subcellular location">
    <subcellularLocation>
        <location evidence="1">Endoplasmic reticulum</location>
    </subcellularLocation>
    <subcellularLocation>
        <location evidence="3">Golgi apparatus</location>
    </subcellularLocation>
    <subcellularLocation>
        <location evidence="2">Lysosome</location>
    </subcellularLocation>
    <subcellularLocation>
        <location evidence="4">Secreted</location>
    </subcellularLocation>
</comment>
<protein>
    <recommendedName>
        <fullName evidence="5">Carboxypeptidase Q</fullName>
    </recommendedName>
    <alternativeName>
        <fullName evidence="20">Plasma glutamate carboxypeptidase</fullName>
    </alternativeName>
</protein>
<evidence type="ECO:0000256" key="15">
    <source>
        <dbReference type="ARBA" id="ARBA00023049"/>
    </source>
</evidence>
<dbReference type="RefSeq" id="WP_009579229.1">
    <property type="nucleotide sequence ID" value="NZ_AMZN01000026.1"/>
</dbReference>
<dbReference type="InterPro" id="IPR007484">
    <property type="entry name" value="Peptidase_M28"/>
</dbReference>
<gene>
    <name evidence="22" type="ORF">C900_01787</name>
</gene>
<evidence type="ECO:0000256" key="5">
    <source>
        <dbReference type="ARBA" id="ARBA00014116"/>
    </source>
</evidence>